<dbReference type="SUPFAM" id="SSF52058">
    <property type="entry name" value="L domain-like"/>
    <property type="match status" value="2"/>
</dbReference>
<keyword evidence="7" id="KW-1185">Reference proteome</keyword>
<feature type="chain" id="PRO_5043994947" description="VWFC domain-containing protein" evidence="4">
    <location>
        <begin position="21"/>
        <end position="760"/>
    </location>
</feature>
<dbReference type="GO" id="GO:0070052">
    <property type="term" value="F:collagen V binding"/>
    <property type="evidence" value="ECO:0007669"/>
    <property type="project" value="TreeGrafter"/>
</dbReference>
<dbReference type="Pfam" id="PF00560">
    <property type="entry name" value="LRR_1"/>
    <property type="match status" value="1"/>
</dbReference>
<evidence type="ECO:0000259" key="5">
    <source>
        <dbReference type="PROSITE" id="PS50184"/>
    </source>
</evidence>
<dbReference type="Pfam" id="PF13855">
    <property type="entry name" value="LRR_8"/>
    <property type="match status" value="1"/>
</dbReference>
<reference evidence="6" key="3">
    <citation type="submission" date="2025-09" db="UniProtKB">
        <authorList>
            <consortium name="Ensembl"/>
        </authorList>
    </citation>
    <scope>IDENTIFICATION</scope>
</reference>
<dbReference type="InterPro" id="IPR001611">
    <property type="entry name" value="Leu-rich_rpt"/>
</dbReference>
<feature type="compositionally biased region" description="Basic and acidic residues" evidence="3">
    <location>
        <begin position="196"/>
        <end position="239"/>
    </location>
</feature>
<dbReference type="PANTHER" id="PTHR46544">
    <property type="entry name" value="EXTRACELLULAR MATRIX PROTEIN 2-RELATED"/>
    <property type="match status" value="1"/>
</dbReference>
<feature type="compositionally biased region" description="Pro residues" evidence="3">
    <location>
        <begin position="291"/>
        <end position="302"/>
    </location>
</feature>
<feature type="compositionally biased region" description="Basic and acidic residues" evidence="3">
    <location>
        <begin position="319"/>
        <end position="332"/>
    </location>
</feature>
<feature type="region of interest" description="Disordered" evidence="3">
    <location>
        <begin position="282"/>
        <end position="332"/>
    </location>
</feature>
<dbReference type="Gene3D" id="3.80.10.10">
    <property type="entry name" value="Ribonuclease Inhibitor"/>
    <property type="match status" value="2"/>
</dbReference>
<dbReference type="InterPro" id="IPR001007">
    <property type="entry name" value="VWF_dom"/>
</dbReference>
<accession>A0AAR2IR20</accession>
<dbReference type="PROSITE" id="PS51450">
    <property type="entry name" value="LRR"/>
    <property type="match status" value="3"/>
</dbReference>
<dbReference type="InterPro" id="IPR032675">
    <property type="entry name" value="LRR_dom_sf"/>
</dbReference>
<dbReference type="Gene3D" id="6.20.200.20">
    <property type="match status" value="1"/>
</dbReference>
<protein>
    <recommendedName>
        <fullName evidence="5">VWFC domain-containing protein</fullName>
    </recommendedName>
</protein>
<dbReference type="PANTHER" id="PTHR46544:SF1">
    <property type="entry name" value="EXTRACELLULAR MATRIX PROTEIN 2"/>
    <property type="match status" value="1"/>
</dbReference>
<feature type="signal peptide" evidence="4">
    <location>
        <begin position="1"/>
        <end position="20"/>
    </location>
</feature>
<dbReference type="SUPFAM" id="SSF57603">
    <property type="entry name" value="FnI-like domain"/>
    <property type="match status" value="1"/>
</dbReference>
<keyword evidence="4" id="KW-0732">Signal</keyword>
<sequence>MRLWLLLVVSFFCCLSFSVAKDQNRPLARGRRRRGKKVVRKGKEPIHSGYNGAPLFIESYKSVQEPKPNYNVIPGNTGQCVFRGITMFDKTVWSPKPCVTCLCSSGEVVCDEIQCPLLHCQLKFKPIGECCPVCIDSVHDVPENSGDSPVPNDPDYGTAPQVHAHSDEGPRGDKYKEEEERHRKKDAEHKRRKKQKKEEERLRKELEEEQQAKEEKDAAEEKRRRMDEHRRFEEERMRKLDMEQREMLRVFEEAAERVQHGLRVNDDEEEEEEIWLRGDVFQMPSHEPTPASLPPLSAPPPENSQEDEEGEEDEEEGEEGKKKEKEKDEESRRITYSLPKGCTISDVIVSCENAKLTSIPALSIPELKSLSLEGNAITTIPGGAFNGVPNLEWIDLGKNKILSSGIDPQAFKSLKFLTRLYLDGNLLKEIPQGLPPTLQELKINENNLQGIDEKDLEGLSSLVTLEMEANSLNEENVNAQAFRPTKELTYLRMGRNFFRTIPQGLPPYLQELHLEHNLIEEISEGAFNETKTLNVVVLRHNKIDESRIAPLAWIDHRYVLLKYANSLCFFSGKYRYFQFNVYNMNKQHLFCECPKRNLESIDLSYNKLHLVPSFLPKSLVHLGLVGNRIERIPGYVFAHLEPGLEYLYLSYNKLDGDGVEPESFFGSLKTMTELCLDHNQLTSVPSGVSEMTSLHFLRLNNNNIRHIGEDDICDLQNEEDSHIVALRLENNLLNPRKIPPAAFSCVRSYSSVVLKPQRIK</sequence>
<proteinExistence type="predicted"/>
<dbReference type="SMART" id="SM00364">
    <property type="entry name" value="LRR_BAC"/>
    <property type="match status" value="5"/>
</dbReference>
<dbReference type="InterPro" id="IPR003591">
    <property type="entry name" value="Leu-rich_rpt_typical-subtyp"/>
</dbReference>
<evidence type="ECO:0000313" key="6">
    <source>
        <dbReference type="Ensembl" id="ENSPNAP00000042155.1"/>
    </source>
</evidence>
<dbReference type="Ensembl" id="ENSPNAT00000085118.1">
    <property type="protein sequence ID" value="ENSPNAP00000042155.1"/>
    <property type="gene ID" value="ENSPNAG00000008055.2"/>
</dbReference>
<evidence type="ECO:0000256" key="2">
    <source>
        <dbReference type="ARBA" id="ARBA00022737"/>
    </source>
</evidence>
<evidence type="ECO:0000256" key="3">
    <source>
        <dbReference type="SAM" id="MobiDB-lite"/>
    </source>
</evidence>
<dbReference type="SMART" id="SM00369">
    <property type="entry name" value="LRR_TYP"/>
    <property type="match status" value="11"/>
</dbReference>
<name>A0AAR2IR20_PYGNA</name>
<organism evidence="6 7">
    <name type="scientific">Pygocentrus nattereri</name>
    <name type="common">Red-bellied piranha</name>
    <dbReference type="NCBI Taxonomy" id="42514"/>
    <lineage>
        <taxon>Eukaryota</taxon>
        <taxon>Metazoa</taxon>
        <taxon>Chordata</taxon>
        <taxon>Craniata</taxon>
        <taxon>Vertebrata</taxon>
        <taxon>Euteleostomi</taxon>
        <taxon>Actinopterygii</taxon>
        <taxon>Neopterygii</taxon>
        <taxon>Teleostei</taxon>
        <taxon>Ostariophysi</taxon>
        <taxon>Characiformes</taxon>
        <taxon>Characoidei</taxon>
        <taxon>Pygocentrus</taxon>
    </lineage>
</organism>
<dbReference type="PROSITE" id="PS50184">
    <property type="entry name" value="VWFC_2"/>
    <property type="match status" value="1"/>
</dbReference>
<dbReference type="FunFam" id="3.80.10.10:FF:000772">
    <property type="entry name" value="Extracellular matrix protein 2"/>
    <property type="match status" value="1"/>
</dbReference>
<keyword evidence="1" id="KW-0433">Leucine-rich repeat</keyword>
<feature type="compositionally biased region" description="Basic and acidic residues" evidence="3">
    <location>
        <begin position="164"/>
        <end position="189"/>
    </location>
</feature>
<dbReference type="GO" id="GO:0008201">
    <property type="term" value="F:heparin binding"/>
    <property type="evidence" value="ECO:0007669"/>
    <property type="project" value="TreeGrafter"/>
</dbReference>
<dbReference type="FunFam" id="3.80.10.10:FF:000284">
    <property type="entry name" value="extracellular matrix protein 2 isoform X1"/>
    <property type="match status" value="1"/>
</dbReference>
<dbReference type="Proteomes" id="UP001501920">
    <property type="component" value="Chromosome 21"/>
</dbReference>
<reference evidence="6 7" key="1">
    <citation type="submission" date="2020-10" db="EMBL/GenBank/DDBJ databases">
        <title>Pygocentrus nattereri (red-bellied piranha) genome, fPygNat1, primary haplotype.</title>
        <authorList>
            <person name="Myers G."/>
            <person name="Meyer A."/>
            <person name="Karagic N."/>
            <person name="Pippel M."/>
            <person name="Winkler S."/>
            <person name="Tracey A."/>
            <person name="Wood J."/>
            <person name="Formenti G."/>
            <person name="Howe K."/>
            <person name="Fedrigo O."/>
            <person name="Jarvis E.D."/>
        </authorList>
    </citation>
    <scope>NUCLEOTIDE SEQUENCE [LARGE SCALE GENOMIC DNA]</scope>
</reference>
<dbReference type="GO" id="GO:0010811">
    <property type="term" value="P:positive regulation of cell-substrate adhesion"/>
    <property type="evidence" value="ECO:0007669"/>
    <property type="project" value="TreeGrafter"/>
</dbReference>
<dbReference type="PROSITE" id="PS01208">
    <property type="entry name" value="VWFC_1"/>
    <property type="match status" value="1"/>
</dbReference>
<keyword evidence="2" id="KW-0677">Repeat</keyword>
<dbReference type="AlphaFoldDB" id="A0AAR2IR20"/>
<evidence type="ECO:0000313" key="7">
    <source>
        <dbReference type="Proteomes" id="UP001501920"/>
    </source>
</evidence>
<dbReference type="GeneTree" id="ENSGT00940000159941"/>
<dbReference type="GO" id="GO:0031012">
    <property type="term" value="C:extracellular matrix"/>
    <property type="evidence" value="ECO:0007669"/>
    <property type="project" value="TreeGrafter"/>
</dbReference>
<gene>
    <name evidence="6" type="primary">ECM2</name>
</gene>
<evidence type="ECO:0000256" key="1">
    <source>
        <dbReference type="ARBA" id="ARBA00022614"/>
    </source>
</evidence>
<reference evidence="6" key="2">
    <citation type="submission" date="2025-08" db="UniProtKB">
        <authorList>
            <consortium name="Ensembl"/>
        </authorList>
    </citation>
    <scope>IDENTIFICATION</scope>
</reference>
<feature type="region of interest" description="Disordered" evidence="3">
    <location>
        <begin position="143"/>
        <end position="239"/>
    </location>
</feature>
<dbReference type="Pfam" id="PF00093">
    <property type="entry name" value="VWC"/>
    <property type="match status" value="1"/>
</dbReference>
<feature type="compositionally biased region" description="Acidic residues" evidence="3">
    <location>
        <begin position="304"/>
        <end position="318"/>
    </location>
</feature>
<dbReference type="InterPro" id="IPR043184">
    <property type="entry name" value="ECM2"/>
</dbReference>
<dbReference type="GO" id="GO:0030198">
    <property type="term" value="P:extracellular matrix organization"/>
    <property type="evidence" value="ECO:0007669"/>
    <property type="project" value="TreeGrafter"/>
</dbReference>
<dbReference type="SMART" id="SM00214">
    <property type="entry name" value="VWC"/>
    <property type="match status" value="1"/>
</dbReference>
<feature type="domain" description="VWFC" evidence="5">
    <location>
        <begin position="78"/>
        <end position="135"/>
    </location>
</feature>
<evidence type="ECO:0000256" key="4">
    <source>
        <dbReference type="SAM" id="SignalP"/>
    </source>
</evidence>